<proteinExistence type="predicted"/>
<dbReference type="RefSeq" id="WP_147867672.1">
    <property type="nucleotide sequence ID" value="NZ_CP036264.1"/>
</dbReference>
<feature type="compositionally biased region" description="Basic and acidic residues" evidence="1">
    <location>
        <begin position="335"/>
        <end position="355"/>
    </location>
</feature>
<reference evidence="2 3" key="1">
    <citation type="submission" date="2019-02" db="EMBL/GenBank/DDBJ databases">
        <title>Planctomycetal bacteria perform biofilm scaping via a novel small molecule.</title>
        <authorList>
            <person name="Jeske O."/>
            <person name="Boedeker C."/>
            <person name="Wiegand S."/>
            <person name="Breitling P."/>
            <person name="Kallscheuer N."/>
            <person name="Jogler M."/>
            <person name="Rohde M."/>
            <person name="Petersen J."/>
            <person name="Medema M.H."/>
            <person name="Surup F."/>
            <person name="Jogler C."/>
        </authorList>
    </citation>
    <scope>NUCLEOTIDE SEQUENCE [LARGE SCALE GENOMIC DNA]</scope>
    <source>
        <strain evidence="2 3">Mal15</strain>
    </source>
</reference>
<dbReference type="AlphaFoldDB" id="A0A5B9M9Y5"/>
<dbReference type="Proteomes" id="UP000321353">
    <property type="component" value="Chromosome"/>
</dbReference>
<name>A0A5B9M9Y5_9BACT</name>
<sequence length="379" mass="42517">MSFNLPDNRILKVTEGAWRDVVYPAKAIVQLKLVPSDYFEPVSEDESRSCVPQGGTDFRFLLNGNNGRMTLHGKTMMPPLSVTFDINDGAWDVSFVGATMQISSNLDSEDRINSFLTNCEKIIPALLSVCLGIAIRSDETLIRIGDYVEARSETIFAPHTVRVIDPDSRIQELADSLPVIVKCMDSARYVLAATYLREAIEFNSSYGQQNPYVRSLETILGCAKVIEVLFSGQNDTIRDKCRELGIDDDVIEHEIVRINMARSKLGPAHSSRFVPNSTEAEVLRVFASRAIVTVRELLLLISKKRFTDFPYLLEPAGRSRDKEAFLEKLRETLERPTWRPSGDSEPRNFAFHDPRLSGAEQENEAPAEPSDARRVGESD</sequence>
<evidence type="ECO:0000256" key="1">
    <source>
        <dbReference type="SAM" id="MobiDB-lite"/>
    </source>
</evidence>
<gene>
    <name evidence="2" type="ORF">Mal15_21480</name>
</gene>
<feature type="region of interest" description="Disordered" evidence="1">
    <location>
        <begin position="335"/>
        <end position="379"/>
    </location>
</feature>
<feature type="compositionally biased region" description="Basic and acidic residues" evidence="1">
    <location>
        <begin position="370"/>
        <end position="379"/>
    </location>
</feature>
<accession>A0A5B9M9Y5</accession>
<protein>
    <submittedName>
        <fullName evidence="2">Uncharacterized protein</fullName>
    </submittedName>
</protein>
<keyword evidence="3" id="KW-1185">Reference proteome</keyword>
<dbReference type="KEGG" id="smam:Mal15_21480"/>
<dbReference type="EMBL" id="CP036264">
    <property type="protein sequence ID" value="QEF98101.1"/>
    <property type="molecule type" value="Genomic_DNA"/>
</dbReference>
<evidence type="ECO:0000313" key="3">
    <source>
        <dbReference type="Proteomes" id="UP000321353"/>
    </source>
</evidence>
<organism evidence="2 3">
    <name type="scientific">Stieleria maiorica</name>
    <dbReference type="NCBI Taxonomy" id="2795974"/>
    <lineage>
        <taxon>Bacteria</taxon>
        <taxon>Pseudomonadati</taxon>
        <taxon>Planctomycetota</taxon>
        <taxon>Planctomycetia</taxon>
        <taxon>Pirellulales</taxon>
        <taxon>Pirellulaceae</taxon>
        <taxon>Stieleria</taxon>
    </lineage>
</organism>
<evidence type="ECO:0000313" key="2">
    <source>
        <dbReference type="EMBL" id="QEF98101.1"/>
    </source>
</evidence>